<evidence type="ECO:0000313" key="2">
    <source>
        <dbReference type="Proteomes" id="UP001148662"/>
    </source>
</evidence>
<keyword evidence="2" id="KW-1185">Reference proteome</keyword>
<evidence type="ECO:0000313" key="1">
    <source>
        <dbReference type="EMBL" id="KAJ3553792.1"/>
    </source>
</evidence>
<dbReference type="Proteomes" id="UP001148662">
    <property type="component" value="Unassembled WGS sequence"/>
</dbReference>
<reference evidence="1" key="1">
    <citation type="submission" date="2022-07" db="EMBL/GenBank/DDBJ databases">
        <title>Genome Sequence of Phlebia brevispora.</title>
        <authorList>
            <person name="Buettner E."/>
        </authorList>
    </citation>
    <scope>NUCLEOTIDE SEQUENCE</scope>
    <source>
        <strain evidence="1">MPL23</strain>
    </source>
</reference>
<proteinExistence type="predicted"/>
<organism evidence="1 2">
    <name type="scientific">Phlebia brevispora</name>
    <dbReference type="NCBI Taxonomy" id="194682"/>
    <lineage>
        <taxon>Eukaryota</taxon>
        <taxon>Fungi</taxon>
        <taxon>Dikarya</taxon>
        <taxon>Basidiomycota</taxon>
        <taxon>Agaricomycotina</taxon>
        <taxon>Agaricomycetes</taxon>
        <taxon>Polyporales</taxon>
        <taxon>Meruliaceae</taxon>
        <taxon>Phlebia</taxon>
    </lineage>
</organism>
<sequence>MKSRSHSPSIDAVTAEDPAVSSATRHAQTSPSRRSRGRKRRARREVTSQTVHSQKGPFAKSHSSVRQRQEQPENNTQLDDQGQQTQSGNTPQLDAICASVELDTQLEAFLGEGECLGGRGPPYLIEPPLFVVFSGKDPRYSDKETCTVFRTMKQVNACILGCPHYIWTEYKSVDSAWDSWEKGNLEGMLPLPIHPESLWPCVISREELERRCREYLLSRVDLSPARPPSSLDSLLERYGLEARLPLLPRPLFIQTPTVGWRS</sequence>
<gene>
    <name evidence="1" type="ORF">NM688_g3433</name>
</gene>
<protein>
    <submittedName>
        <fullName evidence="1">Uncharacterized protein</fullName>
    </submittedName>
</protein>
<dbReference type="EMBL" id="JANHOG010000498">
    <property type="protein sequence ID" value="KAJ3553792.1"/>
    <property type="molecule type" value="Genomic_DNA"/>
</dbReference>
<name>A0ACC1T5X4_9APHY</name>
<comment type="caution">
    <text evidence="1">The sequence shown here is derived from an EMBL/GenBank/DDBJ whole genome shotgun (WGS) entry which is preliminary data.</text>
</comment>
<accession>A0ACC1T5X4</accession>